<feature type="transmembrane region" description="Helical" evidence="1">
    <location>
        <begin position="185"/>
        <end position="203"/>
    </location>
</feature>
<evidence type="ECO:0000313" key="2">
    <source>
        <dbReference type="EMBL" id="PNX87697.1"/>
    </source>
</evidence>
<feature type="non-terminal residue" evidence="2">
    <location>
        <position position="1"/>
    </location>
</feature>
<dbReference type="Proteomes" id="UP000236291">
    <property type="component" value="Unassembled WGS sequence"/>
</dbReference>
<comment type="caution">
    <text evidence="2">The sequence shown here is derived from an EMBL/GenBank/DDBJ whole genome shotgun (WGS) entry which is preliminary data.</text>
</comment>
<proteinExistence type="predicted"/>
<dbReference type="PANTHER" id="PTHR47723:SF23">
    <property type="entry name" value="REVERSE TRANSCRIPTASE-LIKE PROTEIN"/>
    <property type="match status" value="1"/>
</dbReference>
<dbReference type="Gene3D" id="3.30.420.10">
    <property type="entry name" value="Ribonuclease H-like superfamily/Ribonuclease H"/>
    <property type="match status" value="1"/>
</dbReference>
<sequence length="204" mass="23455">RSSLEHQILSNAQLSPILRNASKVTLVLWKTHLISWLTENIEESVICTPATTTWGGLFHDYMSNSCGPFAKNFGQVSVLYVEIIVIMMAMEISSHRGWNYLWIESDFTTSLSAFEMPNIVPWNLHNCWCNSLMLGLQITRWHIFREGNHCADKLENQGLWLKTQFGGIHYLFLFEMNFYMTSMECLVIVLMISSSLVSLYLSMG</sequence>
<dbReference type="InterPro" id="IPR044730">
    <property type="entry name" value="RNase_H-like_dom_plant"/>
</dbReference>
<dbReference type="InterPro" id="IPR053151">
    <property type="entry name" value="RNase_H-like"/>
</dbReference>
<dbReference type="CDD" id="cd06222">
    <property type="entry name" value="RNase_H_like"/>
    <property type="match status" value="1"/>
</dbReference>
<dbReference type="GO" id="GO:0003676">
    <property type="term" value="F:nucleic acid binding"/>
    <property type="evidence" value="ECO:0007669"/>
    <property type="project" value="InterPro"/>
</dbReference>
<reference evidence="2 3" key="1">
    <citation type="journal article" date="2014" name="Am. J. Bot.">
        <title>Genome assembly and annotation for red clover (Trifolium pratense; Fabaceae).</title>
        <authorList>
            <person name="Istvanek J."/>
            <person name="Jaros M."/>
            <person name="Krenek A."/>
            <person name="Repkova J."/>
        </authorList>
    </citation>
    <scope>NUCLEOTIDE SEQUENCE [LARGE SCALE GENOMIC DNA]</scope>
    <source>
        <strain evidence="3">cv. Tatra</strain>
        <tissue evidence="2">Young leaves</tissue>
    </source>
</reference>
<dbReference type="SUPFAM" id="SSF53098">
    <property type="entry name" value="Ribonuclease H-like"/>
    <property type="match status" value="1"/>
</dbReference>
<reference evidence="2 3" key="2">
    <citation type="journal article" date="2017" name="Front. Plant Sci.">
        <title>Gene Classification and Mining of Molecular Markers Useful in Red Clover (Trifolium pratense) Breeding.</title>
        <authorList>
            <person name="Istvanek J."/>
            <person name="Dluhosova J."/>
            <person name="Dluhos P."/>
            <person name="Patkova L."/>
            <person name="Nedelnik J."/>
            <person name="Repkova J."/>
        </authorList>
    </citation>
    <scope>NUCLEOTIDE SEQUENCE [LARGE SCALE GENOMIC DNA]</scope>
    <source>
        <strain evidence="3">cv. Tatra</strain>
        <tissue evidence="2">Young leaves</tissue>
    </source>
</reference>
<gene>
    <name evidence="2" type="ORF">L195_g043791</name>
</gene>
<dbReference type="InterPro" id="IPR036397">
    <property type="entry name" value="RNaseH_sf"/>
</dbReference>
<keyword evidence="1" id="KW-1133">Transmembrane helix</keyword>
<evidence type="ECO:0000313" key="3">
    <source>
        <dbReference type="Proteomes" id="UP000236291"/>
    </source>
</evidence>
<organism evidence="2 3">
    <name type="scientific">Trifolium pratense</name>
    <name type="common">Red clover</name>
    <dbReference type="NCBI Taxonomy" id="57577"/>
    <lineage>
        <taxon>Eukaryota</taxon>
        <taxon>Viridiplantae</taxon>
        <taxon>Streptophyta</taxon>
        <taxon>Embryophyta</taxon>
        <taxon>Tracheophyta</taxon>
        <taxon>Spermatophyta</taxon>
        <taxon>Magnoliopsida</taxon>
        <taxon>eudicotyledons</taxon>
        <taxon>Gunneridae</taxon>
        <taxon>Pentapetalae</taxon>
        <taxon>rosids</taxon>
        <taxon>fabids</taxon>
        <taxon>Fabales</taxon>
        <taxon>Fabaceae</taxon>
        <taxon>Papilionoideae</taxon>
        <taxon>50 kb inversion clade</taxon>
        <taxon>NPAAA clade</taxon>
        <taxon>Hologalegina</taxon>
        <taxon>IRL clade</taxon>
        <taxon>Trifolieae</taxon>
        <taxon>Trifolium</taxon>
    </lineage>
</organism>
<keyword evidence="1" id="KW-0812">Transmembrane</keyword>
<dbReference type="PANTHER" id="PTHR47723">
    <property type="entry name" value="OS05G0353850 PROTEIN"/>
    <property type="match status" value="1"/>
</dbReference>
<accession>A0A2K3MA83</accession>
<keyword evidence="1" id="KW-0472">Membrane</keyword>
<evidence type="ECO:0000256" key="1">
    <source>
        <dbReference type="SAM" id="Phobius"/>
    </source>
</evidence>
<dbReference type="AlphaFoldDB" id="A0A2K3MA83"/>
<dbReference type="InterPro" id="IPR012337">
    <property type="entry name" value="RNaseH-like_sf"/>
</dbReference>
<dbReference type="EMBL" id="ASHM01054510">
    <property type="protein sequence ID" value="PNX87697.1"/>
    <property type="molecule type" value="Genomic_DNA"/>
</dbReference>
<name>A0A2K3MA83_TRIPR</name>
<protein>
    <submittedName>
        <fullName evidence="2">Uncharacterized protein</fullName>
    </submittedName>
</protein>